<evidence type="ECO:0000256" key="1">
    <source>
        <dbReference type="SAM" id="MobiDB-lite"/>
    </source>
</evidence>
<reference evidence="2 3" key="1">
    <citation type="journal article" date="2016" name="Gene">
        <title>PacBio SMRT assembly of a complex multi-replicon genome reveals chlorocatechol degradative operon in a region of genome plasticity.</title>
        <authorList>
            <person name="Ricker N."/>
            <person name="Shen S.Y."/>
            <person name="Goordial J."/>
            <person name="Jin S."/>
            <person name="Fulthorpe R.R."/>
        </authorList>
    </citation>
    <scope>NUCLEOTIDE SEQUENCE [LARGE SCALE GENOMIC DNA]</scope>
    <source>
        <strain evidence="2 3">OLGA172</strain>
    </source>
</reference>
<protein>
    <submittedName>
        <fullName evidence="2">Uncharacterized protein</fullName>
    </submittedName>
</protein>
<dbReference type="Proteomes" id="UP000076852">
    <property type="component" value="Chromosome 1"/>
</dbReference>
<evidence type="ECO:0000313" key="3">
    <source>
        <dbReference type="Proteomes" id="UP000076852"/>
    </source>
</evidence>
<gene>
    <name evidence="2" type="ORF">AYM40_14205</name>
</gene>
<feature type="compositionally biased region" description="Polar residues" evidence="1">
    <location>
        <begin position="9"/>
        <end position="20"/>
    </location>
</feature>
<keyword evidence="3" id="KW-1185">Reference proteome</keyword>
<dbReference type="EMBL" id="CP014578">
    <property type="protein sequence ID" value="ANB73386.1"/>
    <property type="molecule type" value="Genomic_DNA"/>
</dbReference>
<accession>A0A160FME4</accession>
<proteinExistence type="predicted"/>
<name>A0A160FME4_9BURK</name>
<sequence>MIQDKIKSNAGSASPPTQNLPVGKIYSHSMSFRDASATEKPPVKTLMSKPGVNFVCASLIDKSKEEIARQHGAVYDGDGKKWVPYFESKRDVEPMDTLTKVQNLEAVNGNRFYLIQDDPAQRERYL</sequence>
<evidence type="ECO:0000313" key="2">
    <source>
        <dbReference type="EMBL" id="ANB73386.1"/>
    </source>
</evidence>
<dbReference type="STRING" id="1804984.AYM40_14205"/>
<dbReference type="RefSeq" id="WP_063496776.1">
    <property type="nucleotide sequence ID" value="NZ_CP014578.1"/>
</dbReference>
<organism evidence="2 3">
    <name type="scientific">Paraburkholderia phytofirmans OLGA172</name>
    <dbReference type="NCBI Taxonomy" id="1417228"/>
    <lineage>
        <taxon>Bacteria</taxon>
        <taxon>Pseudomonadati</taxon>
        <taxon>Pseudomonadota</taxon>
        <taxon>Betaproteobacteria</taxon>
        <taxon>Burkholderiales</taxon>
        <taxon>Burkholderiaceae</taxon>
        <taxon>Paraburkholderia</taxon>
    </lineage>
</organism>
<dbReference type="KEGG" id="buz:AYM40_14205"/>
<dbReference type="AlphaFoldDB" id="A0A160FME4"/>
<feature type="region of interest" description="Disordered" evidence="1">
    <location>
        <begin position="1"/>
        <end position="23"/>
    </location>
</feature>
<dbReference type="OrthoDB" id="6545863at2"/>